<dbReference type="PANTHER" id="PTHR18952:SF114">
    <property type="entry name" value="CARBONIC ANHYDRASE 3, ISOFORM A"/>
    <property type="match status" value="1"/>
</dbReference>
<dbReference type="PANTHER" id="PTHR18952">
    <property type="entry name" value="CARBONIC ANHYDRASE"/>
    <property type="match status" value="1"/>
</dbReference>
<proteinExistence type="inferred from homology"/>
<dbReference type="Gene3D" id="3.10.200.10">
    <property type="entry name" value="Alpha carbonic anhydrase"/>
    <property type="match status" value="1"/>
</dbReference>
<name>A0A5E4R488_9NEOP</name>
<dbReference type="GO" id="GO:0005737">
    <property type="term" value="C:cytoplasm"/>
    <property type="evidence" value="ECO:0007669"/>
    <property type="project" value="TreeGrafter"/>
</dbReference>
<evidence type="ECO:0000313" key="4">
    <source>
        <dbReference type="Proteomes" id="UP000324832"/>
    </source>
</evidence>
<dbReference type="SUPFAM" id="SSF51069">
    <property type="entry name" value="Carbonic anhydrase"/>
    <property type="match status" value="1"/>
</dbReference>
<evidence type="ECO:0000259" key="2">
    <source>
        <dbReference type="PROSITE" id="PS51144"/>
    </source>
</evidence>
<accession>A0A5E4R488</accession>
<evidence type="ECO:0000256" key="1">
    <source>
        <dbReference type="ARBA" id="ARBA00010718"/>
    </source>
</evidence>
<sequence>MSNKIIKLNLGSMAVKPKKTAASDAEQISKLRASQSPIAISVNRCPTWTSLDPLKFKGYWDNVGSGILLNTGQTAYFTFETKSQPRLSGGPVIGEYIFEQMHFHWSVDDFTGCEHVLDGHGYAAECHLVHYNSKYESMEAAVAHPDGLAVVGFLLEAVDAPNPSFDKFVEGLDQIRKQDTAVQLPSQSLAWIDREDVTSGSYVTYKGSLTTPPYTECVTWIIYEKPVQIGTEQLGLLRQLEGAGSIPIERNVRPTQRHPPGHSVIYVDQVKSKL</sequence>
<feature type="domain" description="Alpha-carbonic anhydrase" evidence="2">
    <location>
        <begin position="11"/>
        <end position="269"/>
    </location>
</feature>
<dbReference type="InterPro" id="IPR023561">
    <property type="entry name" value="Carbonic_anhydrase_a-class"/>
</dbReference>
<dbReference type="AlphaFoldDB" id="A0A5E4R488"/>
<dbReference type="SMART" id="SM01057">
    <property type="entry name" value="Carb_anhydrase"/>
    <property type="match status" value="1"/>
</dbReference>
<dbReference type="CDD" id="cd00326">
    <property type="entry name" value="alpha_CA"/>
    <property type="match status" value="1"/>
</dbReference>
<keyword evidence="4" id="KW-1185">Reference proteome</keyword>
<comment type="similarity">
    <text evidence="1">Belongs to the alpha-carbonic anhydrase family.</text>
</comment>
<dbReference type="GO" id="GO:0008270">
    <property type="term" value="F:zinc ion binding"/>
    <property type="evidence" value="ECO:0007669"/>
    <property type="project" value="InterPro"/>
</dbReference>
<evidence type="ECO:0000313" key="3">
    <source>
        <dbReference type="EMBL" id="VVD04682.1"/>
    </source>
</evidence>
<dbReference type="GO" id="GO:0004089">
    <property type="term" value="F:carbonate dehydratase activity"/>
    <property type="evidence" value="ECO:0007669"/>
    <property type="project" value="InterPro"/>
</dbReference>
<reference evidence="3 4" key="1">
    <citation type="submission" date="2017-07" db="EMBL/GenBank/DDBJ databases">
        <authorList>
            <person name="Talla V."/>
            <person name="Backstrom N."/>
        </authorList>
    </citation>
    <scope>NUCLEOTIDE SEQUENCE [LARGE SCALE GENOMIC DNA]</scope>
</reference>
<organism evidence="3 4">
    <name type="scientific">Leptidea sinapis</name>
    <dbReference type="NCBI Taxonomy" id="189913"/>
    <lineage>
        <taxon>Eukaryota</taxon>
        <taxon>Metazoa</taxon>
        <taxon>Ecdysozoa</taxon>
        <taxon>Arthropoda</taxon>
        <taxon>Hexapoda</taxon>
        <taxon>Insecta</taxon>
        <taxon>Pterygota</taxon>
        <taxon>Neoptera</taxon>
        <taxon>Endopterygota</taxon>
        <taxon>Lepidoptera</taxon>
        <taxon>Glossata</taxon>
        <taxon>Ditrysia</taxon>
        <taxon>Papilionoidea</taxon>
        <taxon>Pieridae</taxon>
        <taxon>Dismorphiinae</taxon>
        <taxon>Leptidea</taxon>
    </lineage>
</organism>
<dbReference type="InterPro" id="IPR036398">
    <property type="entry name" value="CA_dom_sf"/>
</dbReference>
<dbReference type="Proteomes" id="UP000324832">
    <property type="component" value="Unassembled WGS sequence"/>
</dbReference>
<dbReference type="PROSITE" id="PS51144">
    <property type="entry name" value="ALPHA_CA_2"/>
    <property type="match status" value="1"/>
</dbReference>
<dbReference type="InterPro" id="IPR001148">
    <property type="entry name" value="CA_dom"/>
</dbReference>
<protein>
    <recommendedName>
        <fullName evidence="2">Alpha-carbonic anhydrase domain-containing protein</fullName>
    </recommendedName>
</protein>
<dbReference type="EMBL" id="FZQP02006882">
    <property type="protein sequence ID" value="VVD04682.1"/>
    <property type="molecule type" value="Genomic_DNA"/>
</dbReference>
<gene>
    <name evidence="3" type="ORF">LSINAPIS_LOCUS14385</name>
</gene>
<dbReference type="Pfam" id="PF00194">
    <property type="entry name" value="Carb_anhydrase"/>
    <property type="match status" value="1"/>
</dbReference>